<protein>
    <submittedName>
        <fullName evidence="2">Uncharacterized protein</fullName>
    </submittedName>
</protein>
<sequence>MVLMYDLPDVGGQSRRYESPCATAENLSGFAGGGRGQAPMSASDRRHVRGSGERAAPAPLSTVIALPR</sequence>
<dbReference type="KEGG" id="stui:GCM10017668_58780"/>
<reference evidence="2 3" key="1">
    <citation type="journal article" date="2014" name="Int. J. Syst. Evol. Microbiol.">
        <title>Complete genome sequence of Corynebacterium casei LMG S-19264T (=DSM 44701T), isolated from a smear-ripened cheese.</title>
        <authorList>
            <consortium name="US DOE Joint Genome Institute (JGI-PGF)"/>
            <person name="Walter F."/>
            <person name="Albersmeier A."/>
            <person name="Kalinowski J."/>
            <person name="Ruckert C."/>
        </authorList>
    </citation>
    <scope>NUCLEOTIDE SEQUENCE [LARGE SCALE GENOMIC DNA]</scope>
    <source>
        <strain evidence="2 3">JCM 4255</strain>
    </source>
</reference>
<proteinExistence type="predicted"/>
<dbReference type="AlphaFoldDB" id="A0A7G1NSC0"/>
<dbReference type="EMBL" id="AP023439">
    <property type="protein sequence ID" value="BCL24035.1"/>
    <property type="molecule type" value="Genomic_DNA"/>
</dbReference>
<name>A0A7G1NSC0_9ACTN</name>
<accession>A0A7G1NSC0</accession>
<evidence type="ECO:0000313" key="2">
    <source>
        <dbReference type="EMBL" id="BCL24035.1"/>
    </source>
</evidence>
<evidence type="ECO:0000313" key="3">
    <source>
        <dbReference type="Proteomes" id="UP000516373"/>
    </source>
</evidence>
<evidence type="ECO:0000256" key="1">
    <source>
        <dbReference type="SAM" id="MobiDB-lite"/>
    </source>
</evidence>
<organism evidence="2 3">
    <name type="scientific">Streptomyces tuirus</name>
    <dbReference type="NCBI Taxonomy" id="68278"/>
    <lineage>
        <taxon>Bacteria</taxon>
        <taxon>Bacillati</taxon>
        <taxon>Actinomycetota</taxon>
        <taxon>Actinomycetes</taxon>
        <taxon>Kitasatosporales</taxon>
        <taxon>Streptomycetaceae</taxon>
        <taxon>Streptomyces</taxon>
    </lineage>
</organism>
<gene>
    <name evidence="2" type="ORF">GCM10017668_58780</name>
</gene>
<feature type="region of interest" description="Disordered" evidence="1">
    <location>
        <begin position="27"/>
        <end position="61"/>
    </location>
</feature>
<dbReference type="Proteomes" id="UP000516373">
    <property type="component" value="Chromosome"/>
</dbReference>